<accession>A0ABS8I1Y4</accession>
<feature type="coiled-coil region" evidence="1">
    <location>
        <begin position="5"/>
        <end position="39"/>
    </location>
</feature>
<gene>
    <name evidence="2" type="ORF">LMF89_25485</name>
</gene>
<name>A0ABS8I1Y4_9FIRM</name>
<sequence length="83" mass="9616">MLSLKESLNEIIALHDELMKKYEANKEKNEFEMESLNANYVLLLRTCLESLAKSHVIENIEGKWSVVGRIETIIHIEDNSKID</sequence>
<organism evidence="2 3">
    <name type="scientific">Pelosinus baikalensis</name>
    <dbReference type="NCBI Taxonomy" id="2892015"/>
    <lineage>
        <taxon>Bacteria</taxon>
        <taxon>Bacillati</taxon>
        <taxon>Bacillota</taxon>
        <taxon>Negativicutes</taxon>
        <taxon>Selenomonadales</taxon>
        <taxon>Sporomusaceae</taxon>
        <taxon>Pelosinus</taxon>
    </lineage>
</organism>
<proteinExistence type="predicted"/>
<evidence type="ECO:0000256" key="1">
    <source>
        <dbReference type="SAM" id="Coils"/>
    </source>
</evidence>
<dbReference type="RefSeq" id="WP_229537550.1">
    <property type="nucleotide sequence ID" value="NZ_JAJHJB010000099.1"/>
</dbReference>
<keyword evidence="1" id="KW-0175">Coiled coil</keyword>
<evidence type="ECO:0000313" key="3">
    <source>
        <dbReference type="Proteomes" id="UP001165492"/>
    </source>
</evidence>
<reference evidence="2" key="1">
    <citation type="submission" date="2021-11" db="EMBL/GenBank/DDBJ databases">
        <title>Description of a new species Pelosinus isolated from the bottom sediments of Lake Baikal.</title>
        <authorList>
            <person name="Zakharyuk A."/>
        </authorList>
    </citation>
    <scope>NUCLEOTIDE SEQUENCE</scope>
    <source>
        <strain evidence="2">Bkl1</strain>
    </source>
</reference>
<evidence type="ECO:0000313" key="2">
    <source>
        <dbReference type="EMBL" id="MCC5468692.1"/>
    </source>
</evidence>
<keyword evidence="3" id="KW-1185">Reference proteome</keyword>
<comment type="caution">
    <text evidence="2">The sequence shown here is derived from an EMBL/GenBank/DDBJ whole genome shotgun (WGS) entry which is preliminary data.</text>
</comment>
<protein>
    <submittedName>
        <fullName evidence="2">Uncharacterized protein</fullName>
    </submittedName>
</protein>
<dbReference type="Proteomes" id="UP001165492">
    <property type="component" value="Unassembled WGS sequence"/>
</dbReference>
<dbReference type="EMBL" id="JAJHJB010000099">
    <property type="protein sequence ID" value="MCC5468692.1"/>
    <property type="molecule type" value="Genomic_DNA"/>
</dbReference>